<gene>
    <name evidence="3" type="ORF">K7862_33115</name>
</gene>
<sequence>MPVTRSLPRPRVRPRGSLLVLTATTLAATFLGPAGTASAAGTHGDAGRPVAAGAADRAASGVSSVEYHLGERAFTVPNTGGARAELTGVVHYPTDLGTGPRPVVVILHGLWWSCADQAAWTAGQKAQQAGDEQEADKQLHFLSQWPCRPGAGAMESYRGFDYLGEQLARQGFVTISISADGLNAVDPSGADGDAARTALINAHLAMWARLAATGTGPLAGHFTRTGTGQAVSVDFRGRLDMTDVGTLGHSRGGRAVQWQASNANRGDWPQGVAIRAVLPLAAVDPAIDGTPEQSLTAPDIPFISTFGTCDRGGFSSTKEGDVYYTEAGARPERSATIRTLHLIGGNHNFFNTRWSPSSGLPAAADDAEHDGPAGTCVSDADGTTDIPQLTETAERRALATYATAFFQRYLNDDRSSDRVLNGTVRPLGPAIPVEIATTRPSGR</sequence>
<name>A0ABS7QGZ1_9ACTN</name>
<dbReference type="SUPFAM" id="SSF53474">
    <property type="entry name" value="alpha/beta-Hydrolases"/>
    <property type="match status" value="1"/>
</dbReference>
<dbReference type="EMBL" id="JAINZZ010000073">
    <property type="protein sequence ID" value="MBY8882444.1"/>
    <property type="molecule type" value="Genomic_DNA"/>
</dbReference>
<dbReference type="RefSeq" id="WP_222968754.1">
    <property type="nucleotide sequence ID" value="NZ_JAINZZ010000073.1"/>
</dbReference>
<proteinExistence type="predicted"/>
<keyword evidence="2" id="KW-0732">Signal</keyword>
<feature type="region of interest" description="Disordered" evidence="1">
    <location>
        <begin position="359"/>
        <end position="384"/>
    </location>
</feature>
<evidence type="ECO:0000313" key="3">
    <source>
        <dbReference type="EMBL" id="MBY8882444.1"/>
    </source>
</evidence>
<dbReference type="Proteomes" id="UP000778578">
    <property type="component" value="Unassembled WGS sequence"/>
</dbReference>
<comment type="caution">
    <text evidence="3">The sequence shown here is derived from an EMBL/GenBank/DDBJ whole genome shotgun (WGS) entry which is preliminary data.</text>
</comment>
<organism evidence="3 4">
    <name type="scientific">Actinacidiphila acidipaludis</name>
    <dbReference type="NCBI Taxonomy" id="2873382"/>
    <lineage>
        <taxon>Bacteria</taxon>
        <taxon>Bacillati</taxon>
        <taxon>Actinomycetota</taxon>
        <taxon>Actinomycetes</taxon>
        <taxon>Kitasatosporales</taxon>
        <taxon>Streptomycetaceae</taxon>
        <taxon>Actinacidiphila</taxon>
    </lineage>
</organism>
<evidence type="ECO:0000256" key="2">
    <source>
        <dbReference type="SAM" id="SignalP"/>
    </source>
</evidence>
<protein>
    <submittedName>
        <fullName evidence="3">Alpha/beta hydrolase</fullName>
    </submittedName>
</protein>
<feature type="signal peptide" evidence="2">
    <location>
        <begin position="1"/>
        <end position="39"/>
    </location>
</feature>
<keyword evidence="3" id="KW-0378">Hydrolase</keyword>
<reference evidence="3 4" key="1">
    <citation type="submission" date="2021-08" db="EMBL/GenBank/DDBJ databases">
        <title>WGS of actinomycetes from Thailand.</title>
        <authorList>
            <person name="Thawai C."/>
        </authorList>
    </citation>
    <scope>NUCLEOTIDE SEQUENCE [LARGE SCALE GENOMIC DNA]</scope>
    <source>
        <strain evidence="3 4">PLK6-54</strain>
    </source>
</reference>
<dbReference type="GO" id="GO:0016787">
    <property type="term" value="F:hydrolase activity"/>
    <property type="evidence" value="ECO:0007669"/>
    <property type="project" value="UniProtKB-KW"/>
</dbReference>
<dbReference type="InterPro" id="IPR029058">
    <property type="entry name" value="AB_hydrolase_fold"/>
</dbReference>
<evidence type="ECO:0000256" key="1">
    <source>
        <dbReference type="SAM" id="MobiDB-lite"/>
    </source>
</evidence>
<keyword evidence="4" id="KW-1185">Reference proteome</keyword>
<evidence type="ECO:0000313" key="4">
    <source>
        <dbReference type="Proteomes" id="UP000778578"/>
    </source>
</evidence>
<feature type="chain" id="PRO_5047213302" evidence="2">
    <location>
        <begin position="40"/>
        <end position="443"/>
    </location>
</feature>
<accession>A0ABS7QGZ1</accession>
<dbReference type="Gene3D" id="3.40.50.1820">
    <property type="entry name" value="alpha/beta hydrolase"/>
    <property type="match status" value="2"/>
</dbReference>